<dbReference type="OrthoDB" id="979979at2"/>
<evidence type="ECO:0000313" key="1">
    <source>
        <dbReference type="EMBL" id="AZQ61608.1"/>
    </source>
</evidence>
<dbReference type="KEGG" id="fll:EI427_04990"/>
<accession>A0A3S9P095</accession>
<proteinExistence type="predicted"/>
<dbReference type="EMBL" id="CP034562">
    <property type="protein sequence ID" value="AZQ61608.1"/>
    <property type="molecule type" value="Genomic_DNA"/>
</dbReference>
<organism evidence="1 2">
    <name type="scientific">Flammeovirga pectinis</name>
    <dbReference type="NCBI Taxonomy" id="2494373"/>
    <lineage>
        <taxon>Bacteria</taxon>
        <taxon>Pseudomonadati</taxon>
        <taxon>Bacteroidota</taxon>
        <taxon>Cytophagia</taxon>
        <taxon>Cytophagales</taxon>
        <taxon>Flammeovirgaceae</taxon>
        <taxon>Flammeovirga</taxon>
    </lineage>
</organism>
<dbReference type="AlphaFoldDB" id="A0A3S9P095"/>
<evidence type="ECO:0000313" key="2">
    <source>
        <dbReference type="Proteomes" id="UP000267268"/>
    </source>
</evidence>
<gene>
    <name evidence="1" type="ORF">EI427_04990</name>
</gene>
<reference evidence="1 2" key="1">
    <citation type="submission" date="2018-12" db="EMBL/GenBank/DDBJ databases">
        <title>Flammeovirga pectinis sp. nov., isolated from the gut of the Korean scallop, Patinopecten yessoensis.</title>
        <authorList>
            <person name="Bae J.-W."/>
            <person name="Jeong Y.-S."/>
            <person name="Kang W."/>
        </authorList>
    </citation>
    <scope>NUCLEOTIDE SEQUENCE [LARGE SCALE GENOMIC DNA]</scope>
    <source>
        <strain evidence="1 2">L12M1</strain>
    </source>
</reference>
<dbReference type="RefSeq" id="WP_126612263.1">
    <property type="nucleotide sequence ID" value="NZ_CP034562.1"/>
</dbReference>
<keyword evidence="2" id="KW-1185">Reference proteome</keyword>
<protein>
    <submittedName>
        <fullName evidence="1">Uncharacterized protein</fullName>
    </submittedName>
</protein>
<name>A0A3S9P095_9BACT</name>
<sequence>MIIFKNTTATVEWDVLTKSVECTWKHYSNVDEMEEVILAIIDLSEANDIDFYVSNRSNLTFIWSGHKEWSMFKKFNFNIKHQFSDVFILDHQKEKNFPFFLALSKTLDVDFNYQKNNYFRQRRVLDAHIKEISLKN</sequence>
<dbReference type="Proteomes" id="UP000267268">
    <property type="component" value="Chromosome 1"/>
</dbReference>